<dbReference type="EMBL" id="JAVKGT010000001">
    <property type="protein sequence ID" value="MDR5710567.1"/>
    <property type="molecule type" value="Genomic_DNA"/>
</dbReference>
<evidence type="ECO:0000256" key="1">
    <source>
        <dbReference type="ARBA" id="ARBA00023239"/>
    </source>
</evidence>
<sequence length="301" mass="33632">MVNTQPTQIELGDDIVAIDVHTHVLASVNDPQDSEEHAQHNEAMQKYFGRDFKNPTVHDLAAIYREQKMMCVVFSVDSSWATGEPNAVSNDEVLELAAQYPKTIIPFSGVDPHGGMRTAKEIRRLAARGTRGFKFHPSSQAFYPNDRSVYPILEAIEETGTVALFHSGHTGAGAGRRGGGGIRLKFSNPMHIDDVAVDFPDLKIILAHPSFPWQDEALSVALHKPHVHIDLSGWSPKYFPPSLVQYARTLLKHKMLFGTDFPLLTPERWMKDFDTLGYDDDVKRLIYRENAARLLGLTSGE</sequence>
<evidence type="ECO:0000313" key="3">
    <source>
        <dbReference type="EMBL" id="MDR5710567.1"/>
    </source>
</evidence>
<name>A0ABU1FQB9_9MICC</name>
<evidence type="ECO:0000259" key="2">
    <source>
        <dbReference type="Pfam" id="PF04909"/>
    </source>
</evidence>
<accession>A0ABU1FQB9</accession>
<dbReference type="Pfam" id="PF04909">
    <property type="entry name" value="Amidohydro_2"/>
    <property type="match status" value="1"/>
</dbReference>
<gene>
    <name evidence="3" type="ORF">RH857_00220</name>
</gene>
<keyword evidence="4" id="KW-1185">Reference proteome</keyword>
<dbReference type="PANTHER" id="PTHR21240:SF19">
    <property type="entry name" value="CATALYTIC_ HYDROLASE"/>
    <property type="match status" value="1"/>
</dbReference>
<organism evidence="3 4">
    <name type="scientific">Nesterenkonia flava</name>
    <dbReference type="NCBI Taxonomy" id="469799"/>
    <lineage>
        <taxon>Bacteria</taxon>
        <taxon>Bacillati</taxon>
        <taxon>Actinomycetota</taxon>
        <taxon>Actinomycetes</taxon>
        <taxon>Micrococcales</taxon>
        <taxon>Micrococcaceae</taxon>
        <taxon>Nesterenkonia</taxon>
    </lineage>
</organism>
<dbReference type="SUPFAM" id="SSF51556">
    <property type="entry name" value="Metallo-dependent hydrolases"/>
    <property type="match status" value="1"/>
</dbReference>
<dbReference type="RefSeq" id="WP_310535957.1">
    <property type="nucleotide sequence ID" value="NZ_BAAAOC010000008.1"/>
</dbReference>
<proteinExistence type="predicted"/>
<dbReference type="InterPro" id="IPR032465">
    <property type="entry name" value="ACMSD"/>
</dbReference>
<evidence type="ECO:0000313" key="4">
    <source>
        <dbReference type="Proteomes" id="UP001260872"/>
    </source>
</evidence>
<dbReference type="Gene3D" id="3.20.20.140">
    <property type="entry name" value="Metal-dependent hydrolases"/>
    <property type="match status" value="1"/>
</dbReference>
<reference evidence="4" key="1">
    <citation type="submission" date="2023-07" db="EMBL/GenBank/DDBJ databases">
        <title>Description of three actinobacteria isolated from air of manufacturing shop in a pharmaceutical factory.</title>
        <authorList>
            <person name="Zhang D.-F."/>
        </authorList>
    </citation>
    <scope>NUCLEOTIDE SEQUENCE [LARGE SCALE GENOMIC DNA]</scope>
    <source>
        <strain evidence="4">CCTCC AB 207010</strain>
    </source>
</reference>
<dbReference type="InterPro" id="IPR032466">
    <property type="entry name" value="Metal_Hydrolase"/>
</dbReference>
<dbReference type="Proteomes" id="UP001260872">
    <property type="component" value="Unassembled WGS sequence"/>
</dbReference>
<dbReference type="PANTHER" id="PTHR21240">
    <property type="entry name" value="2-AMINO-3-CARBOXYLMUCONATE-6-SEMIALDEHYDE DECARBOXYLASE"/>
    <property type="match status" value="1"/>
</dbReference>
<dbReference type="CDD" id="cd01292">
    <property type="entry name" value="metallo-dependent_hydrolases"/>
    <property type="match status" value="1"/>
</dbReference>
<feature type="domain" description="Amidohydrolase-related" evidence="2">
    <location>
        <begin position="18"/>
        <end position="297"/>
    </location>
</feature>
<keyword evidence="1" id="KW-0456">Lyase</keyword>
<dbReference type="InterPro" id="IPR006680">
    <property type="entry name" value="Amidohydro-rel"/>
</dbReference>
<protein>
    <submittedName>
        <fullName evidence="3">Amidohydrolase family protein</fullName>
    </submittedName>
</protein>
<comment type="caution">
    <text evidence="3">The sequence shown here is derived from an EMBL/GenBank/DDBJ whole genome shotgun (WGS) entry which is preliminary data.</text>
</comment>